<evidence type="ECO:0000313" key="1">
    <source>
        <dbReference type="EMBL" id="CAM9591419.1"/>
    </source>
</evidence>
<reference evidence="1" key="2">
    <citation type="submission" date="2025-03" db="EMBL/GenBank/DDBJ databases">
        <authorList>
            <consortium name="ELIXIR-Norway"/>
            <consortium name="Elixir Norway"/>
        </authorList>
    </citation>
    <scope>NUCLEOTIDE SEQUENCE</scope>
</reference>
<sequence length="419" mass="43827">MQGKHVLTAMQTLSRSEPGKAGSGPAGGVNEGCREGCRGPSSGWAGVPRESSPQCTRTIKPNAQLPQPLLSAPQLPRKVRRRRQLELARARGFGSPPTITSVPVPAPASNPAAGARGARGARGDAGWRAGRPEFPTTRGRGGWGAGTMTQTPPPTTAAGRDCHRHLPLSSQGNPRKATMPRGPKARLPGRASLRETYREDEQRCCRWCGGSDGRRETAPADGRAGRPGSRGAGAACVEPRSPAPTAAAAAAAAAALRLQWSAAPQPLLSHGRGALAGRCSRLPAPGSRWLAELDWNRCSPDLLDTFSEPPGEPRAGRAEPRDARGLTAWAHLRPAPLGRPLLSRDHSRGALDPADPGLSAVETTRFALAPASGGGPAGPSARGPESSRSITVGERIRKRTAARSPPRRRCPARLGPSFR</sequence>
<evidence type="ECO:0000313" key="2">
    <source>
        <dbReference type="Proteomes" id="UP001162501"/>
    </source>
</evidence>
<reference evidence="1" key="1">
    <citation type="submission" date="2023-05" db="EMBL/GenBank/DDBJ databases">
        <authorList>
            <consortium name="ELIXIR-Norway"/>
        </authorList>
    </citation>
    <scope>NUCLEOTIDE SEQUENCE</scope>
</reference>
<protein>
    <submittedName>
        <fullName evidence="1">Uncharacterized protein</fullName>
    </submittedName>
</protein>
<dbReference type="Proteomes" id="UP001162501">
    <property type="component" value="Chromosome 13"/>
</dbReference>
<organism evidence="1 2">
    <name type="scientific">Rangifer tarandus platyrhynchus</name>
    <name type="common">Svalbard reindeer</name>
    <dbReference type="NCBI Taxonomy" id="3082113"/>
    <lineage>
        <taxon>Eukaryota</taxon>
        <taxon>Metazoa</taxon>
        <taxon>Chordata</taxon>
        <taxon>Craniata</taxon>
        <taxon>Vertebrata</taxon>
        <taxon>Euteleostomi</taxon>
        <taxon>Mammalia</taxon>
        <taxon>Eutheria</taxon>
        <taxon>Laurasiatheria</taxon>
        <taxon>Artiodactyla</taxon>
        <taxon>Ruminantia</taxon>
        <taxon>Pecora</taxon>
        <taxon>Cervidae</taxon>
        <taxon>Odocoileinae</taxon>
        <taxon>Rangifer</taxon>
    </lineage>
</organism>
<accession>A0AC59YCY4</accession>
<proteinExistence type="predicted"/>
<gene>
    <name evidence="1" type="ORF">MRATA1EN22A_LOCUS4678</name>
</gene>
<name>A0AC59YCY4_RANTA</name>
<dbReference type="EMBL" id="OX596097">
    <property type="protein sequence ID" value="CAM9591419.1"/>
    <property type="molecule type" value="Genomic_DNA"/>
</dbReference>